<evidence type="ECO:0000256" key="1">
    <source>
        <dbReference type="ARBA" id="ARBA00007812"/>
    </source>
</evidence>
<organism evidence="7 8">
    <name type="scientific">Candidatus Lokiarchaeum ossiferum</name>
    <dbReference type="NCBI Taxonomy" id="2951803"/>
    <lineage>
        <taxon>Archaea</taxon>
        <taxon>Promethearchaeati</taxon>
        <taxon>Promethearchaeota</taxon>
        <taxon>Promethearchaeia</taxon>
        <taxon>Promethearchaeales</taxon>
        <taxon>Promethearchaeaceae</taxon>
        <taxon>Candidatus Lokiarchaeum</taxon>
    </lineage>
</organism>
<accession>A0ABY6HNN1</accession>
<evidence type="ECO:0000259" key="4">
    <source>
        <dbReference type="Pfam" id="PF00205"/>
    </source>
</evidence>
<evidence type="ECO:0000259" key="6">
    <source>
        <dbReference type="Pfam" id="PF02776"/>
    </source>
</evidence>
<dbReference type="SUPFAM" id="SSF52518">
    <property type="entry name" value="Thiamin diphosphate-binding fold (THDP-binding)"/>
    <property type="match status" value="2"/>
</dbReference>
<dbReference type="InterPro" id="IPR045229">
    <property type="entry name" value="TPP_enz"/>
</dbReference>
<dbReference type="Pfam" id="PF02775">
    <property type="entry name" value="TPP_enzyme_C"/>
    <property type="match status" value="1"/>
</dbReference>
<evidence type="ECO:0000313" key="8">
    <source>
        <dbReference type="Proteomes" id="UP001208689"/>
    </source>
</evidence>
<gene>
    <name evidence="7" type="ORF">NEF87_000446</name>
</gene>
<dbReference type="Gene3D" id="3.40.50.1220">
    <property type="entry name" value="TPP-binding domain"/>
    <property type="match status" value="1"/>
</dbReference>
<dbReference type="EMBL" id="CP104013">
    <property type="protein sequence ID" value="UYP44161.1"/>
    <property type="molecule type" value="Genomic_DNA"/>
</dbReference>
<feature type="domain" description="Thiamine pyrophosphate enzyme central" evidence="4">
    <location>
        <begin position="204"/>
        <end position="338"/>
    </location>
</feature>
<dbReference type="InterPro" id="IPR029035">
    <property type="entry name" value="DHS-like_NAD/FAD-binding_dom"/>
</dbReference>
<dbReference type="GO" id="GO:0102481">
    <property type="term" value="F:3D-(3,5/4)-trihydroxycyclohexane-1,2-dione hydrolase activity"/>
    <property type="evidence" value="ECO:0007669"/>
    <property type="project" value="UniProtKB-EC"/>
</dbReference>
<evidence type="ECO:0000256" key="3">
    <source>
        <dbReference type="RuleBase" id="RU362132"/>
    </source>
</evidence>
<dbReference type="Gene3D" id="3.40.50.970">
    <property type="match status" value="2"/>
</dbReference>
<keyword evidence="8" id="KW-1185">Reference proteome</keyword>
<dbReference type="InterPro" id="IPR029061">
    <property type="entry name" value="THDP-binding"/>
</dbReference>
<feature type="domain" description="Thiamine pyrophosphate enzyme N-terminal TPP-binding" evidence="6">
    <location>
        <begin position="13"/>
        <end position="124"/>
    </location>
</feature>
<dbReference type="Proteomes" id="UP001208689">
    <property type="component" value="Chromosome"/>
</dbReference>
<dbReference type="Pfam" id="PF00205">
    <property type="entry name" value="TPP_enzyme_M"/>
    <property type="match status" value="1"/>
</dbReference>
<dbReference type="SUPFAM" id="SSF52467">
    <property type="entry name" value="DHS-like NAD/FAD-binding domain"/>
    <property type="match status" value="1"/>
</dbReference>
<dbReference type="InterPro" id="IPR012000">
    <property type="entry name" value="Thiamin_PyroP_enz_cen_dom"/>
</dbReference>
<dbReference type="Pfam" id="PF02776">
    <property type="entry name" value="TPP_enzyme_N"/>
    <property type="match status" value="1"/>
</dbReference>
<reference evidence="7" key="1">
    <citation type="submission" date="2022-09" db="EMBL/GenBank/DDBJ databases">
        <title>Actin cytoskeleton and complex cell architecture in an #Asgard archaeon.</title>
        <authorList>
            <person name="Ponce Toledo R.I."/>
            <person name="Schleper C."/>
            <person name="Rodrigues Oliveira T."/>
            <person name="Wollweber F."/>
            <person name="Xu J."/>
            <person name="Rittmann S."/>
            <person name="Klingl A."/>
            <person name="Pilhofer M."/>
        </authorList>
    </citation>
    <scope>NUCLEOTIDE SEQUENCE</scope>
    <source>
        <strain evidence="7">B-35</strain>
    </source>
</reference>
<dbReference type="PANTHER" id="PTHR18968">
    <property type="entry name" value="THIAMINE PYROPHOSPHATE ENZYMES"/>
    <property type="match status" value="1"/>
</dbReference>
<keyword evidence="2 3" id="KW-0786">Thiamine pyrophosphate</keyword>
<dbReference type="PANTHER" id="PTHR18968:SF13">
    <property type="entry name" value="ACETOLACTATE SYNTHASE CATALYTIC SUBUNIT, MITOCHONDRIAL"/>
    <property type="match status" value="1"/>
</dbReference>
<evidence type="ECO:0000313" key="7">
    <source>
        <dbReference type="EMBL" id="UYP44161.1"/>
    </source>
</evidence>
<name>A0ABY6HNN1_9ARCH</name>
<protein>
    <submittedName>
        <fullName evidence="7">3D-(3,5/4)-trihydroxycyclohexane-1,2-dione hydrolase</fullName>
        <ecNumber evidence="7">3.7.1.22</ecNumber>
    </submittedName>
</protein>
<dbReference type="EC" id="3.7.1.22" evidence="7"/>
<dbReference type="InterPro" id="IPR011766">
    <property type="entry name" value="TPP_enzyme_TPP-bd"/>
</dbReference>
<keyword evidence="7" id="KW-0378">Hydrolase</keyword>
<dbReference type="CDD" id="cd07035">
    <property type="entry name" value="TPP_PYR_POX_like"/>
    <property type="match status" value="1"/>
</dbReference>
<evidence type="ECO:0000259" key="5">
    <source>
        <dbReference type="Pfam" id="PF02775"/>
    </source>
</evidence>
<sequence length="581" mass="63947">MKEDELLKSEISTGEGIIRYLKELGVSKVFGIPDGHTLALYDGMLKTEGIDHILCNDERTAAFAADAYARVTHSIGVCDAGAAGAMNFPIALAEAKGFGSPMLALIGVVKSEDKLRNVPHDIDIAGVLKPLTKSTQEIYRSEHVPRFLKYSIRKAMNGKEGPTALIIPEDILQSKELSINEFIPKYHHRSCEEKCGIAPSISEINDAVDLIREAEQPALFVGSQAISSGAFEEVKQLSQLLCAPVFSTISGKGIMISNESSNYFGTIGLFGEKPNHTFIRKSTDLLILVGNRMTEDDTANFKIPPPKVKIIQIDLEPGEIGLNFPAMGVIGDSKIALDLIIERIKLLGFTKRQNAKELLDTRFESLTKLRAKHVKFNQKDERSWMTNIPLKPQRVLFALSKAMGAEDYLVTDASASSRWIGPYFPVKMIGRRIVTPRGVGPTGFGLGALIGTKIAIDETFASKNRPKVVLLTGDGGFMNGGLSDLETIQRLKLDCTIVILNNQTLGFIKFGQAMMYKQRYYHTDRPKSPFVQIAESFGATGTEITSLEELDTLLPKIINTKGFHVLDIQTDPKELLPPNFY</sequence>
<comment type="similarity">
    <text evidence="1 3">Belongs to the TPP enzyme family.</text>
</comment>
<evidence type="ECO:0000256" key="2">
    <source>
        <dbReference type="ARBA" id="ARBA00023052"/>
    </source>
</evidence>
<dbReference type="InterPro" id="IPR012001">
    <property type="entry name" value="Thiamin_PyroP_enz_TPP-bd_dom"/>
</dbReference>
<proteinExistence type="inferred from homology"/>
<feature type="domain" description="Thiamine pyrophosphate enzyme TPP-binding" evidence="5">
    <location>
        <begin position="413"/>
        <end position="568"/>
    </location>
</feature>